<reference evidence="2 3" key="1">
    <citation type="submission" date="2015-09" db="EMBL/GenBank/DDBJ databases">
        <title>Draft genome of the parasitic nematode Teladorsagia circumcincta isolate WARC Sus (inbred).</title>
        <authorList>
            <person name="Mitreva M."/>
        </authorList>
    </citation>
    <scope>NUCLEOTIDE SEQUENCE [LARGE SCALE GENOMIC DNA]</scope>
    <source>
        <strain evidence="2 3">S</strain>
    </source>
</reference>
<evidence type="ECO:0000256" key="1">
    <source>
        <dbReference type="SAM" id="MobiDB-lite"/>
    </source>
</evidence>
<name>A0A2G9TX09_TELCI</name>
<accession>A0A2G9TX09</accession>
<dbReference type="EMBL" id="KZ353004">
    <property type="protein sequence ID" value="PIO61790.1"/>
    <property type="molecule type" value="Genomic_DNA"/>
</dbReference>
<gene>
    <name evidence="2" type="ORF">TELCIR_16674</name>
</gene>
<sequence>MLSMMTNTNCSYCSRKDKKRETASSQKPLAKPMSHRAVRTDRIDERVIFECSMSAYHRNKSEKDVSYCNVFETQGEYHGDDL</sequence>
<protein>
    <submittedName>
        <fullName evidence="2">Uncharacterized protein</fullName>
    </submittedName>
</protein>
<evidence type="ECO:0000313" key="3">
    <source>
        <dbReference type="Proteomes" id="UP000230423"/>
    </source>
</evidence>
<dbReference type="Proteomes" id="UP000230423">
    <property type="component" value="Unassembled WGS sequence"/>
</dbReference>
<feature type="compositionally biased region" description="Polar residues" evidence="1">
    <location>
        <begin position="1"/>
        <end position="12"/>
    </location>
</feature>
<proteinExistence type="predicted"/>
<dbReference type="AlphaFoldDB" id="A0A2G9TX09"/>
<evidence type="ECO:0000313" key="2">
    <source>
        <dbReference type="EMBL" id="PIO61790.1"/>
    </source>
</evidence>
<feature type="region of interest" description="Disordered" evidence="1">
    <location>
        <begin position="1"/>
        <end position="37"/>
    </location>
</feature>
<keyword evidence="3" id="KW-1185">Reference proteome</keyword>
<organism evidence="2 3">
    <name type="scientific">Teladorsagia circumcincta</name>
    <name type="common">Brown stomach worm</name>
    <name type="synonym">Ostertagia circumcincta</name>
    <dbReference type="NCBI Taxonomy" id="45464"/>
    <lineage>
        <taxon>Eukaryota</taxon>
        <taxon>Metazoa</taxon>
        <taxon>Ecdysozoa</taxon>
        <taxon>Nematoda</taxon>
        <taxon>Chromadorea</taxon>
        <taxon>Rhabditida</taxon>
        <taxon>Rhabditina</taxon>
        <taxon>Rhabditomorpha</taxon>
        <taxon>Strongyloidea</taxon>
        <taxon>Trichostrongylidae</taxon>
        <taxon>Teladorsagia</taxon>
    </lineage>
</organism>